<dbReference type="GO" id="GO:0030983">
    <property type="term" value="F:mismatched DNA binding"/>
    <property type="evidence" value="ECO:0007669"/>
    <property type="project" value="InterPro"/>
</dbReference>
<keyword evidence="4" id="KW-0227">DNA damage</keyword>
<comment type="subcellular location">
    <subcellularLocation>
        <location evidence="1">Nucleus</location>
    </subcellularLocation>
</comment>
<reference evidence="11" key="1">
    <citation type="submission" date="2016-05" db="EMBL/GenBank/DDBJ databases">
        <authorList>
            <person name="Naeem Raeece"/>
        </authorList>
    </citation>
    <scope>NUCLEOTIDE SEQUENCE [LARGE SCALE GENOMIC DNA]</scope>
</reference>
<dbReference type="InterPro" id="IPR027417">
    <property type="entry name" value="P-loop_NTPase"/>
</dbReference>
<dbReference type="InterPro" id="IPR045076">
    <property type="entry name" value="MutS"/>
</dbReference>
<dbReference type="GO" id="GO:0043570">
    <property type="term" value="P:maintenance of DNA repeat elements"/>
    <property type="evidence" value="ECO:0007669"/>
    <property type="project" value="UniProtKB-ARBA"/>
</dbReference>
<evidence type="ECO:0000313" key="11">
    <source>
        <dbReference type="Proteomes" id="UP000078555"/>
    </source>
</evidence>
<protein>
    <submittedName>
        <fullName evidence="10">DNA mismatch repair protein MSH2, putative</fullName>
    </submittedName>
</protein>
<dbReference type="PANTHER" id="PTHR11361">
    <property type="entry name" value="DNA MISMATCH REPAIR PROTEIN MUTS FAMILY MEMBER"/>
    <property type="match status" value="1"/>
</dbReference>
<dbReference type="SMART" id="SM00534">
    <property type="entry name" value="MUTSac"/>
    <property type="match status" value="1"/>
</dbReference>
<evidence type="ECO:0000256" key="1">
    <source>
        <dbReference type="ARBA" id="ARBA00004123"/>
    </source>
</evidence>
<dbReference type="InterPro" id="IPR007696">
    <property type="entry name" value="DNA_mismatch_repair_MutS_core"/>
</dbReference>
<dbReference type="FunFam" id="3.40.50.300:FF:001115">
    <property type="entry name" value="DNA mismatch repair protein MSH2"/>
    <property type="match status" value="1"/>
</dbReference>
<evidence type="ECO:0000259" key="9">
    <source>
        <dbReference type="PROSITE" id="PS00486"/>
    </source>
</evidence>
<dbReference type="GO" id="GO:0006298">
    <property type="term" value="P:mismatch repair"/>
    <property type="evidence" value="ECO:0007669"/>
    <property type="project" value="InterPro"/>
</dbReference>
<organism evidence="10 11">
    <name type="scientific">Plasmodium ovale wallikeri</name>
    <dbReference type="NCBI Taxonomy" id="864142"/>
    <lineage>
        <taxon>Eukaryota</taxon>
        <taxon>Sar</taxon>
        <taxon>Alveolata</taxon>
        <taxon>Apicomplexa</taxon>
        <taxon>Aconoidasida</taxon>
        <taxon>Haemosporida</taxon>
        <taxon>Plasmodiidae</taxon>
        <taxon>Plasmodium</taxon>
        <taxon>Plasmodium (Plasmodium)</taxon>
    </lineage>
</organism>
<feature type="domain" description="DNA mismatch repair proteins mutS family" evidence="9">
    <location>
        <begin position="646"/>
        <end position="662"/>
    </location>
</feature>
<evidence type="ECO:0000256" key="5">
    <source>
        <dbReference type="ARBA" id="ARBA00022840"/>
    </source>
</evidence>
<proteinExistence type="inferred from homology"/>
<dbReference type="Gene3D" id="3.30.420.110">
    <property type="entry name" value="MutS, connector domain"/>
    <property type="match status" value="1"/>
</dbReference>
<dbReference type="Gene3D" id="3.40.50.300">
    <property type="entry name" value="P-loop containing nucleotide triphosphate hydrolases"/>
    <property type="match status" value="1"/>
</dbReference>
<dbReference type="InterPro" id="IPR000432">
    <property type="entry name" value="DNA_mismatch_repair_MutS_C"/>
</dbReference>
<keyword evidence="11" id="KW-1185">Reference proteome</keyword>
<accession>A0A1A8ZMX5</accession>
<dbReference type="PANTHER" id="PTHR11361:SF35">
    <property type="entry name" value="DNA MISMATCH REPAIR PROTEIN MSH2"/>
    <property type="match status" value="1"/>
</dbReference>
<dbReference type="GO" id="GO:0005524">
    <property type="term" value="F:ATP binding"/>
    <property type="evidence" value="ECO:0007669"/>
    <property type="project" value="UniProtKB-KW"/>
</dbReference>
<dbReference type="Proteomes" id="UP000078555">
    <property type="component" value="Unassembled WGS sequence"/>
</dbReference>
<dbReference type="PROSITE" id="PS00486">
    <property type="entry name" value="DNA_MISMATCH_REPAIR_2"/>
    <property type="match status" value="1"/>
</dbReference>
<dbReference type="Pfam" id="PF05192">
    <property type="entry name" value="MutS_III"/>
    <property type="match status" value="1"/>
</dbReference>
<keyword evidence="5" id="KW-0067">ATP-binding</keyword>
<dbReference type="AlphaFoldDB" id="A0A1A8ZMX5"/>
<name>A0A1A8ZMX5_PLAOA</name>
<evidence type="ECO:0000313" key="10">
    <source>
        <dbReference type="EMBL" id="SBT45243.1"/>
    </source>
</evidence>
<dbReference type="SMART" id="SM00533">
    <property type="entry name" value="MUTSd"/>
    <property type="match status" value="1"/>
</dbReference>
<dbReference type="GO" id="GO:0032301">
    <property type="term" value="C:MutSalpha complex"/>
    <property type="evidence" value="ECO:0007669"/>
    <property type="project" value="TreeGrafter"/>
</dbReference>
<sequence length="823" mass="96288">MCTCTIHTDSTMENIETTEMNEEQILCLYVDTRKYQKMLGVCFYNYLKYEFLMTEFIDNGYFTALESLFIQKRPYKCFFNSTNDLVDDERLLNLFKICNIQAVALEKKKYDITNLKEELKLIIPQDDDVRNYDKHLELEHACKCLMVLINYLKVKENQDIHYQCTINIHNMDLYMRLDKAAITALNILPNKKNMKSYNSNNTSLLKFLDKCNTSVGSKKLMSWLTQPLTNVAEINRRLNIVETFIKENDIRNSIFCNYLKRIPELDKLNHYLKEINQNNEIRINSKYNEEMILKDIVKLYYAILDFKQIYFSLVSIEGKHKETVREMLINPLHEILNKFAKLLDMIEMTIDLQEIEENKTYLISKSFDSELEQISNEKNALMKKIKNHKEDVERDLFSDKCDRRYKRANREDIRLVDCNTNVFLFRVSKKDCSIVQQQKKIYLSVRMNKNEFLFTTNMLKTLCKKYEQCLNIYNALQLEIVKKTICAVSTYTPVIEKFIDVVSTLDVLISFSVVCYNSPFSYVRPIVVENGENVIMKKSRHPLLELQHNLNNFIPNDIHMNKKNSRLIIVTGPNMGGKSTYIRQTAIICILAQIGMFVPCDFCEVPIFSQVMCRVGASDFQLKGISTFLSEMIEASAIVKNADKNSFIIVDELGRGTSTYEGLGISWSIGKYILDNIKCFCLFATHFHEISNIAYQCEGVINRHVETTIDQKQKKICFLYEIKDGPSNKSYGVNVAEIAKLPKNVIQKAYEKVEELESAENKYYLKEKLNIDTSSSTSENYKNKISNYMKIKDEIHYLFSANDEREFLTRFMSKKSYFKELVI</sequence>
<evidence type="ECO:0000256" key="4">
    <source>
        <dbReference type="ARBA" id="ARBA00022763"/>
    </source>
</evidence>
<gene>
    <name evidence="10" type="ORF">POVWA1_051480</name>
</gene>
<evidence type="ECO:0000256" key="3">
    <source>
        <dbReference type="ARBA" id="ARBA00022741"/>
    </source>
</evidence>
<evidence type="ECO:0000256" key="8">
    <source>
        <dbReference type="ARBA" id="ARBA00023242"/>
    </source>
</evidence>
<keyword evidence="8" id="KW-0539">Nucleus</keyword>
<dbReference type="SUPFAM" id="SSF48334">
    <property type="entry name" value="DNA repair protein MutS, domain III"/>
    <property type="match status" value="1"/>
</dbReference>
<dbReference type="InterPro" id="IPR036187">
    <property type="entry name" value="DNA_mismatch_repair_MutS_sf"/>
</dbReference>
<keyword evidence="6" id="KW-0238">DNA-binding</keyword>
<evidence type="ECO:0000256" key="2">
    <source>
        <dbReference type="ARBA" id="ARBA00006271"/>
    </source>
</evidence>
<dbReference type="InterPro" id="IPR011184">
    <property type="entry name" value="DNA_mismatch_repair_Msh2"/>
</dbReference>
<dbReference type="InterPro" id="IPR036678">
    <property type="entry name" value="MutS_con_dom_sf"/>
</dbReference>
<dbReference type="PIRSF" id="PIRSF005813">
    <property type="entry name" value="MSH2"/>
    <property type="match status" value="1"/>
</dbReference>
<dbReference type="GO" id="GO:0140664">
    <property type="term" value="F:ATP-dependent DNA damage sensor activity"/>
    <property type="evidence" value="ECO:0007669"/>
    <property type="project" value="InterPro"/>
</dbReference>
<dbReference type="SUPFAM" id="SSF52540">
    <property type="entry name" value="P-loop containing nucleoside triphosphate hydrolases"/>
    <property type="match status" value="1"/>
</dbReference>
<dbReference type="Pfam" id="PF00488">
    <property type="entry name" value="MutS_V"/>
    <property type="match status" value="1"/>
</dbReference>
<dbReference type="Gene3D" id="1.10.1420.10">
    <property type="match status" value="2"/>
</dbReference>
<keyword evidence="3" id="KW-0547">Nucleotide-binding</keyword>
<dbReference type="GO" id="GO:0006312">
    <property type="term" value="P:mitotic recombination"/>
    <property type="evidence" value="ECO:0007669"/>
    <property type="project" value="TreeGrafter"/>
</dbReference>
<dbReference type="EMBL" id="FLRD01000136">
    <property type="protein sequence ID" value="SBT45243.1"/>
    <property type="molecule type" value="Genomic_DNA"/>
</dbReference>
<keyword evidence="7" id="KW-0234">DNA repair</keyword>
<evidence type="ECO:0000256" key="6">
    <source>
        <dbReference type="ARBA" id="ARBA00023125"/>
    </source>
</evidence>
<evidence type="ECO:0000256" key="7">
    <source>
        <dbReference type="ARBA" id="ARBA00023204"/>
    </source>
</evidence>
<comment type="similarity">
    <text evidence="2">Belongs to the DNA mismatch repair MutS family.</text>
</comment>